<keyword evidence="3" id="KW-1185">Reference proteome</keyword>
<reference evidence="2 3" key="1">
    <citation type="submission" date="2023-11" db="EMBL/GenBank/DDBJ databases">
        <title>Lentzea sokolovensis, sp. nov., Lentzea kristufkii, sp. nov., and Lentzea miocenensis, sp. nov., rare actinobacteria from Sokolov Coal Basin, Miocene lacustrine sediment, Czech Republic.</title>
        <authorList>
            <person name="Lara A."/>
            <person name="Kotroba L."/>
            <person name="Nouioui I."/>
            <person name="Neumann-Schaal M."/>
            <person name="Mast Y."/>
            <person name="Chronakova A."/>
        </authorList>
    </citation>
    <scope>NUCLEOTIDE SEQUENCE [LARGE SCALE GENOMIC DNA]</scope>
    <source>
        <strain evidence="2 3">BCCO 10_0856</strain>
    </source>
</reference>
<evidence type="ECO:0000259" key="1">
    <source>
        <dbReference type="Pfam" id="PF10099"/>
    </source>
</evidence>
<dbReference type="EMBL" id="JAXAVW010000035">
    <property type="protein sequence ID" value="MDX8035418.1"/>
    <property type="molecule type" value="Genomic_DNA"/>
</dbReference>
<dbReference type="InterPro" id="IPR018764">
    <property type="entry name" value="RskA_C"/>
</dbReference>
<dbReference type="Pfam" id="PF10099">
    <property type="entry name" value="RskA_C"/>
    <property type="match status" value="1"/>
</dbReference>
<protein>
    <submittedName>
        <fullName evidence="2">Anti-sigma factor</fullName>
    </submittedName>
</protein>
<name>A0ABU4TB68_9PSEU</name>
<dbReference type="RefSeq" id="WP_319970445.1">
    <property type="nucleotide sequence ID" value="NZ_JAXAVW010000035.1"/>
</dbReference>
<feature type="domain" description="Anti-sigma K factor RskA C-terminal" evidence="1">
    <location>
        <begin position="9"/>
        <end position="70"/>
    </location>
</feature>
<accession>A0ABU4TB68</accession>
<evidence type="ECO:0000313" key="3">
    <source>
        <dbReference type="Proteomes" id="UP001285521"/>
    </source>
</evidence>
<comment type="caution">
    <text evidence="2">The sequence shown here is derived from an EMBL/GenBank/DDBJ whole genome shotgun (WGS) entry which is preliminary data.</text>
</comment>
<sequence length="83" mass="8500">MACWWSGAAVDLLSTPDVKLVSGSRSAGDMGTAVVSPSRNKAVFLASELPQLPSDRTYQLWIVGPGGGSPGLTTTPVLAISVV</sequence>
<proteinExistence type="predicted"/>
<dbReference type="Proteomes" id="UP001285521">
    <property type="component" value="Unassembled WGS sequence"/>
</dbReference>
<evidence type="ECO:0000313" key="2">
    <source>
        <dbReference type="EMBL" id="MDX8035418.1"/>
    </source>
</evidence>
<gene>
    <name evidence="2" type="ORF">SK803_34860</name>
</gene>
<organism evidence="2 3">
    <name type="scientific">Lentzea miocenica</name>
    <dbReference type="NCBI Taxonomy" id="3095431"/>
    <lineage>
        <taxon>Bacteria</taxon>
        <taxon>Bacillati</taxon>
        <taxon>Actinomycetota</taxon>
        <taxon>Actinomycetes</taxon>
        <taxon>Pseudonocardiales</taxon>
        <taxon>Pseudonocardiaceae</taxon>
        <taxon>Lentzea</taxon>
    </lineage>
</organism>